<sequence>MSSTTRLLQLTGLALAAGTIGLCTSGAAGAVTSAADSAFLADLRAEGIGYESAGEVIADAYRVCSELDSGVSATDIGLDIMDYTGVNARQAAAFIVNSVDYYCPEHAGAFG</sequence>
<keyword evidence="1" id="KW-0732">Signal</keyword>
<dbReference type="InterPro" id="IPR007969">
    <property type="entry name" value="DUF732"/>
</dbReference>
<evidence type="ECO:0000259" key="2">
    <source>
        <dbReference type="Pfam" id="PF05305"/>
    </source>
</evidence>
<comment type="caution">
    <text evidence="3">The sequence shown here is derived from an EMBL/GenBank/DDBJ whole genome shotgun (WGS) entry which is preliminary data.</text>
</comment>
<dbReference type="STRING" id="564198.BST17_23955"/>
<organism evidence="3 4">
    <name type="scientific">Mycolicibacterium bacteremicum</name>
    <name type="common">Mycobacterium bacteremicum</name>
    <dbReference type="NCBI Taxonomy" id="564198"/>
    <lineage>
        <taxon>Bacteria</taxon>
        <taxon>Bacillati</taxon>
        <taxon>Actinomycetota</taxon>
        <taxon>Actinomycetes</taxon>
        <taxon>Mycobacteriales</taxon>
        <taxon>Mycobacteriaceae</taxon>
        <taxon>Mycolicibacterium</taxon>
    </lineage>
</organism>
<feature type="signal peptide" evidence="1">
    <location>
        <begin position="1"/>
        <end position="30"/>
    </location>
</feature>
<keyword evidence="4" id="KW-1185">Reference proteome</keyword>
<feature type="chain" id="PRO_5012574741" description="DUF732 domain-containing protein" evidence="1">
    <location>
        <begin position="31"/>
        <end position="111"/>
    </location>
</feature>
<feature type="domain" description="DUF732" evidence="2">
    <location>
        <begin position="35"/>
        <end position="105"/>
    </location>
</feature>
<dbReference type="OrthoDB" id="4630910at2"/>
<reference evidence="3 4" key="1">
    <citation type="submission" date="2017-02" db="EMBL/GenBank/DDBJ databases">
        <title>The new phylogeny of genus Mycobacterium.</title>
        <authorList>
            <person name="Tortoli E."/>
            <person name="Trovato A."/>
            <person name="Cirillo D.M."/>
        </authorList>
    </citation>
    <scope>NUCLEOTIDE SEQUENCE [LARGE SCALE GENOMIC DNA]</scope>
    <source>
        <strain evidence="3 4">DSM 45578</strain>
    </source>
</reference>
<dbReference type="AlphaFoldDB" id="A0A1W9YQS8"/>
<evidence type="ECO:0000256" key="1">
    <source>
        <dbReference type="SAM" id="SignalP"/>
    </source>
</evidence>
<evidence type="ECO:0000313" key="4">
    <source>
        <dbReference type="Proteomes" id="UP000192366"/>
    </source>
</evidence>
<dbReference type="Pfam" id="PF05305">
    <property type="entry name" value="DUF732"/>
    <property type="match status" value="1"/>
</dbReference>
<evidence type="ECO:0000313" key="3">
    <source>
        <dbReference type="EMBL" id="ORA02337.1"/>
    </source>
</evidence>
<dbReference type="RefSeq" id="WP_083061393.1">
    <property type="nucleotide sequence ID" value="NZ_JACKVM010000005.1"/>
</dbReference>
<name>A0A1W9YQS8_MYCBA</name>
<dbReference type="Proteomes" id="UP000192366">
    <property type="component" value="Unassembled WGS sequence"/>
</dbReference>
<proteinExistence type="predicted"/>
<gene>
    <name evidence="3" type="ORF">BST17_23955</name>
</gene>
<dbReference type="EMBL" id="MVHJ01000030">
    <property type="protein sequence ID" value="ORA02337.1"/>
    <property type="molecule type" value="Genomic_DNA"/>
</dbReference>
<accession>A0A1W9YQS8</accession>
<protein>
    <recommendedName>
        <fullName evidence="2">DUF732 domain-containing protein</fullName>
    </recommendedName>
</protein>